<dbReference type="EC" id="5.6.2.4" evidence="13"/>
<dbReference type="InterPro" id="IPR011604">
    <property type="entry name" value="PDDEXK-like_dom_sf"/>
</dbReference>
<keyword evidence="3 13" id="KW-0227">DNA damage</keyword>
<dbReference type="Pfam" id="PF13361">
    <property type="entry name" value="UvrD_C"/>
    <property type="match status" value="1"/>
</dbReference>
<evidence type="ECO:0000313" key="17">
    <source>
        <dbReference type="EMBL" id="MCK8624636.1"/>
    </source>
</evidence>
<name>A0ABT0I1P9_9LACO</name>
<dbReference type="Gene3D" id="3.90.320.10">
    <property type="match status" value="1"/>
</dbReference>
<organism evidence="17 18">
    <name type="scientific">Apilactobacillus xinyiensis</name>
    <dbReference type="NCBI Taxonomy" id="2841032"/>
    <lineage>
        <taxon>Bacteria</taxon>
        <taxon>Bacillati</taxon>
        <taxon>Bacillota</taxon>
        <taxon>Bacilli</taxon>
        <taxon>Lactobacillales</taxon>
        <taxon>Lactobacillaceae</taxon>
        <taxon>Apilactobacillus</taxon>
    </lineage>
</organism>
<dbReference type="GO" id="GO:0004386">
    <property type="term" value="F:helicase activity"/>
    <property type="evidence" value="ECO:0007669"/>
    <property type="project" value="UniProtKB-KW"/>
</dbReference>
<evidence type="ECO:0000256" key="5">
    <source>
        <dbReference type="ARBA" id="ARBA00022806"/>
    </source>
</evidence>
<evidence type="ECO:0000313" key="18">
    <source>
        <dbReference type="Proteomes" id="UP001522905"/>
    </source>
</evidence>
<evidence type="ECO:0000256" key="7">
    <source>
        <dbReference type="ARBA" id="ARBA00022840"/>
    </source>
</evidence>
<feature type="domain" description="UvrD-like helicase ATP-binding" evidence="15">
    <location>
        <begin position="2"/>
        <end position="473"/>
    </location>
</feature>
<evidence type="ECO:0000256" key="4">
    <source>
        <dbReference type="ARBA" id="ARBA00022801"/>
    </source>
</evidence>
<evidence type="ECO:0000256" key="12">
    <source>
        <dbReference type="ARBA" id="ARBA00048988"/>
    </source>
</evidence>
<evidence type="ECO:0000256" key="2">
    <source>
        <dbReference type="ARBA" id="ARBA00022741"/>
    </source>
</evidence>
<keyword evidence="2 13" id="KW-0547">Nucleotide-binding</keyword>
<dbReference type="InterPro" id="IPR011335">
    <property type="entry name" value="Restrct_endonuc-II-like"/>
</dbReference>
<comment type="cofactor">
    <cofactor evidence="13">
        <name>Mg(2+)</name>
        <dbReference type="ChEBI" id="CHEBI:18420"/>
    </cofactor>
</comment>
<evidence type="ECO:0000256" key="11">
    <source>
        <dbReference type="ARBA" id="ARBA00034617"/>
    </source>
</evidence>
<protein>
    <recommendedName>
        <fullName evidence="13">ATP-dependent helicase/nuclease subunit A</fullName>
        <ecNumber evidence="13">3.1.-.-</ecNumber>
        <ecNumber evidence="13">5.6.2.4</ecNumber>
    </recommendedName>
    <alternativeName>
        <fullName evidence="13">ATP-dependent helicase/nuclease AddA</fullName>
    </alternativeName>
    <alternativeName>
        <fullName evidence="13">DNA 3'-5' helicase AddA</fullName>
    </alternativeName>
</protein>
<dbReference type="InterPro" id="IPR014016">
    <property type="entry name" value="UvrD-like_ATP-bd"/>
</dbReference>
<proteinExistence type="inferred from homology"/>
<dbReference type="Pfam" id="PF00580">
    <property type="entry name" value="UvrD-helicase"/>
    <property type="match status" value="1"/>
</dbReference>
<sequence>MQYTESQEKAVYNQYNGNVLVSASAGSGKTRVLVDRVINKLINQNVSIDELLIVTFTRAAAKEMRERIQTALRQKLKNSKKAQEKLFLLKQLRKLPIANISTLDAFCQTILQRYYYIINLDPEFRVMADQTEIAMLRDQVWEQVREDFYANDADKSFAQLTANFSNDRSDDGLTNLVFKVYDYANVNKSPHDWLTSTIKRYEINNNSIVKSDFYQKHLLNLIQTDLKQIELTLKSAVKISKNNGLAKETQMLNNDILNLENFAKALNTKAWDEIRKQFYDIKFAAFPRVNKTYEDNEKDSHKRVKIIRDAAKKDLEKMGNEYFALTEADNINIMQQSRKLISKLIQVIEKFSQEYQMAKVRRHAFEFIDIEHYALDILSNQSEIAKNVRNNLINQFDEIMVDEYQDNNNLQDAILRTIAKDNPSNMFMVGDVKQSIYRFRLADPSMFIKRMHNYKKTDNSNAEITLSENFRSTKEIDRFINLIFEQIMDNKVGEIDYTGPAKLVAGAKYYPEELKSTVDVLIYESFDETEKDNNVDNNQFEVSNSAHGQVELIAQKINQLVGTEEIFDRKTQVMRPIKYSDIAVLSATRNNNLIMSDIFDRYNIPVQINGAQSYFKTTEIQIMVSLLSIIDNPYQDIPLVAVLRSPIVGLDENQLAYLRINSKTGDYYSAVLNFYNKYSTMQHTDFADQVFEKVKMFLEDLNHFRDVAQQQPLVDLIWDIYLRTGFLDYVGGMPGGKQRQANLHALYDRAEVYEQSNFKGLFQFIRFVKRMQSQNNDLDEANAETNDNVVSVMTIHGSKGLEFPVVFLADVAHGFNLQDTLKPYVLNDHLGLGVTYLDPVTRVKKDTLQRQMIVKLENRSTLAEEMRKLYVALTRAEQKLYIVGATKEHNSRKKILDAWSKAGSEPDLVLDASLRSDAKSYLDWIGLAIFRHGCFKETDTEFSIFQNDKTKFNFSFVSKNDLSNYAKLSGDNELSERWLSELSSKENVNSIGDIDRIMDFKYNNKTATLTTAYQSVSEIKRVFEDPDNLRLGEYINNQNDNQANRYVKNDFKQPEFLQSNVKPQATEIGTATHLVLQKINLNVPVNFESVHELVMDLVIQKNISSEVANKINIHSIVNFFNDKLGTFAIEHKKDFHREVPFSLLINANQIFEGFNEHADEKVLIHGIIDGYIELENEVILFDYKTDYVNNNVNQILNKYRGQINLYAIALEQMLNKRVSRKFIHLLNIDKSEQI</sequence>
<evidence type="ECO:0000256" key="8">
    <source>
        <dbReference type="ARBA" id="ARBA00023125"/>
    </source>
</evidence>
<evidence type="ECO:0000259" key="15">
    <source>
        <dbReference type="PROSITE" id="PS51198"/>
    </source>
</evidence>
<dbReference type="PANTHER" id="PTHR11070:SF48">
    <property type="entry name" value="ATP-DEPENDENT HELICASE_NUCLEASE SUBUNIT A"/>
    <property type="match status" value="1"/>
</dbReference>
<evidence type="ECO:0000256" key="1">
    <source>
        <dbReference type="ARBA" id="ARBA00022722"/>
    </source>
</evidence>
<dbReference type="InterPro" id="IPR027417">
    <property type="entry name" value="P-loop_NTPase"/>
</dbReference>
<dbReference type="Pfam" id="PF12705">
    <property type="entry name" value="PDDEXK_1"/>
    <property type="match status" value="1"/>
</dbReference>
<keyword evidence="1 13" id="KW-0540">Nuclease</keyword>
<dbReference type="HAMAP" id="MF_01451">
    <property type="entry name" value="AddA"/>
    <property type="match status" value="1"/>
</dbReference>
<evidence type="ECO:0000256" key="14">
    <source>
        <dbReference type="PROSITE-ProRule" id="PRU00560"/>
    </source>
</evidence>
<dbReference type="PANTHER" id="PTHR11070">
    <property type="entry name" value="UVRD / RECB / PCRA DNA HELICASE FAMILY MEMBER"/>
    <property type="match status" value="1"/>
</dbReference>
<evidence type="ECO:0000256" key="10">
    <source>
        <dbReference type="ARBA" id="ARBA00023235"/>
    </source>
</evidence>
<dbReference type="PROSITE" id="PS51217">
    <property type="entry name" value="UVRD_HELICASE_CTER"/>
    <property type="match status" value="1"/>
</dbReference>
<feature type="binding site" evidence="14">
    <location>
        <begin position="23"/>
        <end position="30"/>
    </location>
    <ligand>
        <name>ATP</name>
        <dbReference type="ChEBI" id="CHEBI:30616"/>
    </ligand>
</feature>
<keyword evidence="8 13" id="KW-0238">DNA-binding</keyword>
<evidence type="ECO:0000259" key="16">
    <source>
        <dbReference type="PROSITE" id="PS51217"/>
    </source>
</evidence>
<keyword evidence="18" id="KW-1185">Reference proteome</keyword>
<evidence type="ECO:0000256" key="6">
    <source>
        <dbReference type="ARBA" id="ARBA00022839"/>
    </source>
</evidence>
<keyword evidence="4 13" id="KW-0378">Hydrolase</keyword>
<dbReference type="PROSITE" id="PS51198">
    <property type="entry name" value="UVRD_HELICASE_ATP_BIND"/>
    <property type="match status" value="1"/>
</dbReference>
<comment type="subunit">
    <text evidence="13">Heterodimer of AddA and AddB/RexB.</text>
</comment>
<dbReference type="SUPFAM" id="SSF52980">
    <property type="entry name" value="Restriction endonuclease-like"/>
    <property type="match status" value="1"/>
</dbReference>
<accession>A0ABT0I1P9</accession>
<dbReference type="InterPro" id="IPR014017">
    <property type="entry name" value="DNA_helicase_UvrD-like_C"/>
</dbReference>
<dbReference type="EC" id="3.1.-.-" evidence="13"/>
<dbReference type="InterPro" id="IPR038726">
    <property type="entry name" value="PDDEXK_AddAB-type"/>
</dbReference>
<dbReference type="EMBL" id="JAJIAO010000002">
    <property type="protein sequence ID" value="MCK8624636.1"/>
    <property type="molecule type" value="Genomic_DNA"/>
</dbReference>
<gene>
    <name evidence="13 17" type="primary">addA</name>
    <name evidence="17" type="ORF">LNP07_03810</name>
</gene>
<evidence type="ECO:0000256" key="13">
    <source>
        <dbReference type="HAMAP-Rule" id="MF_01451"/>
    </source>
</evidence>
<evidence type="ECO:0000256" key="9">
    <source>
        <dbReference type="ARBA" id="ARBA00023204"/>
    </source>
</evidence>
<comment type="similarity">
    <text evidence="13">Belongs to the helicase family. AddA subfamily.</text>
</comment>
<keyword evidence="7 13" id="KW-0067">ATP-binding</keyword>
<feature type="domain" description="UvrD-like helicase C-terminal" evidence="16">
    <location>
        <begin position="501"/>
        <end position="800"/>
    </location>
</feature>
<dbReference type="NCBIfam" id="TIGR02785">
    <property type="entry name" value="addA_Gpos"/>
    <property type="match status" value="1"/>
</dbReference>
<dbReference type="Proteomes" id="UP001522905">
    <property type="component" value="Unassembled WGS sequence"/>
</dbReference>
<comment type="catalytic activity">
    <reaction evidence="12 13">
        <text>ATP + H2O = ADP + phosphate + H(+)</text>
        <dbReference type="Rhea" id="RHEA:13065"/>
        <dbReference type="ChEBI" id="CHEBI:15377"/>
        <dbReference type="ChEBI" id="CHEBI:15378"/>
        <dbReference type="ChEBI" id="CHEBI:30616"/>
        <dbReference type="ChEBI" id="CHEBI:43474"/>
        <dbReference type="ChEBI" id="CHEBI:456216"/>
        <dbReference type="EC" id="5.6.2.4"/>
    </reaction>
</comment>
<evidence type="ECO:0000256" key="3">
    <source>
        <dbReference type="ARBA" id="ARBA00022763"/>
    </source>
</evidence>
<dbReference type="RefSeq" id="WP_248601643.1">
    <property type="nucleotide sequence ID" value="NZ_JAJIAO010000002.1"/>
</dbReference>
<comment type="catalytic activity">
    <reaction evidence="11 13">
        <text>Couples ATP hydrolysis with the unwinding of duplex DNA by translocating in the 3'-5' direction.</text>
        <dbReference type="EC" id="5.6.2.4"/>
    </reaction>
</comment>
<dbReference type="InterPro" id="IPR000212">
    <property type="entry name" value="DNA_helicase_UvrD/REP"/>
</dbReference>
<reference evidence="17 18" key="1">
    <citation type="submission" date="2021-11" db="EMBL/GenBank/DDBJ databases">
        <title>Comparative genomics of bee honey and flower isolates.</title>
        <authorList>
            <person name="Bechtner J.D."/>
            <person name="Gallus M.K."/>
            <person name="Ehrmann M."/>
        </authorList>
    </citation>
    <scope>NUCLEOTIDE SEQUENCE [LARGE SCALE GENOMIC DNA]</scope>
    <source>
        <strain evidence="17 18">M161</strain>
    </source>
</reference>
<dbReference type="SUPFAM" id="SSF52540">
    <property type="entry name" value="P-loop containing nucleoside triphosphate hydrolases"/>
    <property type="match status" value="1"/>
</dbReference>
<keyword evidence="5 13" id="KW-0347">Helicase</keyword>
<dbReference type="InterPro" id="IPR014152">
    <property type="entry name" value="AddA"/>
</dbReference>
<keyword evidence="10 13" id="KW-0413">Isomerase</keyword>
<dbReference type="Gene3D" id="3.40.50.300">
    <property type="entry name" value="P-loop containing nucleotide triphosphate hydrolases"/>
    <property type="match status" value="4"/>
</dbReference>
<comment type="function">
    <text evidence="13">The heterodimer acts as both an ATP-dependent DNA helicase and an ATP-dependent, dual-direction single-stranded exonuclease. Recognizes the chi site generating a DNA molecule suitable for the initiation of homologous recombination. The AddA nuclease domain is required for chi fragment generation; this subunit has the helicase and 3' -&gt; 5' nuclease activities.</text>
</comment>
<keyword evidence="9 13" id="KW-0234">DNA repair</keyword>
<comment type="caution">
    <text evidence="17">The sequence shown here is derived from an EMBL/GenBank/DDBJ whole genome shotgun (WGS) entry which is preliminary data.</text>
</comment>
<keyword evidence="6 13" id="KW-0269">Exonuclease</keyword>